<evidence type="ECO:0000256" key="4">
    <source>
        <dbReference type="SAM" id="MobiDB-lite"/>
    </source>
</evidence>
<dbReference type="InterPro" id="IPR006162">
    <property type="entry name" value="Ppantetheine_attach_site"/>
</dbReference>
<dbReference type="Proteomes" id="UP001356428">
    <property type="component" value="Chromosome"/>
</dbReference>
<dbReference type="SUPFAM" id="SSF56801">
    <property type="entry name" value="Acetyl-CoA synthetase-like"/>
    <property type="match status" value="1"/>
</dbReference>
<dbReference type="Pfam" id="PF00668">
    <property type="entry name" value="Condensation"/>
    <property type="match status" value="1"/>
</dbReference>
<feature type="region of interest" description="Disordered" evidence="4">
    <location>
        <begin position="250"/>
        <end position="273"/>
    </location>
</feature>
<dbReference type="InterPro" id="IPR020806">
    <property type="entry name" value="PKS_PP-bd"/>
</dbReference>
<dbReference type="PROSITE" id="PS00012">
    <property type="entry name" value="PHOSPHOPANTETHEINE"/>
    <property type="match status" value="1"/>
</dbReference>
<dbReference type="SUPFAM" id="SSF47336">
    <property type="entry name" value="ACP-like"/>
    <property type="match status" value="1"/>
</dbReference>
<dbReference type="Gene3D" id="3.40.50.1820">
    <property type="entry name" value="alpha/beta hydrolase"/>
    <property type="match status" value="1"/>
</dbReference>
<evidence type="ECO:0000259" key="5">
    <source>
        <dbReference type="PROSITE" id="PS50075"/>
    </source>
</evidence>
<evidence type="ECO:0000256" key="1">
    <source>
        <dbReference type="ARBA" id="ARBA00001957"/>
    </source>
</evidence>
<dbReference type="InterPro" id="IPR029058">
    <property type="entry name" value="AB_hydrolase_fold"/>
</dbReference>
<dbReference type="InterPro" id="IPR045851">
    <property type="entry name" value="AMP-bd_C_sf"/>
</dbReference>
<dbReference type="Gene3D" id="3.30.559.30">
    <property type="entry name" value="Nonribosomal peptide synthetase, condensation domain"/>
    <property type="match status" value="1"/>
</dbReference>
<evidence type="ECO:0000313" key="7">
    <source>
        <dbReference type="Proteomes" id="UP001356428"/>
    </source>
</evidence>
<dbReference type="Pfam" id="PF00975">
    <property type="entry name" value="Thioesterase"/>
    <property type="match status" value="1"/>
</dbReference>
<evidence type="ECO:0000256" key="2">
    <source>
        <dbReference type="ARBA" id="ARBA00022450"/>
    </source>
</evidence>
<protein>
    <submittedName>
        <fullName evidence="6">Amino acid adenylation domain-containing protein</fullName>
    </submittedName>
</protein>
<dbReference type="InterPro" id="IPR023213">
    <property type="entry name" value="CAT-like_dom_sf"/>
</dbReference>
<dbReference type="InterPro" id="IPR001031">
    <property type="entry name" value="Thioesterase"/>
</dbReference>
<dbReference type="PROSITE" id="PS00455">
    <property type="entry name" value="AMP_BINDING"/>
    <property type="match status" value="1"/>
</dbReference>
<keyword evidence="2" id="KW-0596">Phosphopantetheine</keyword>
<dbReference type="SMART" id="SM00823">
    <property type="entry name" value="PKS_PP"/>
    <property type="match status" value="1"/>
</dbReference>
<dbReference type="SUPFAM" id="SSF53474">
    <property type="entry name" value="alpha/beta-Hydrolases"/>
    <property type="match status" value="1"/>
</dbReference>
<comment type="cofactor">
    <cofactor evidence="1">
        <name>pantetheine 4'-phosphate</name>
        <dbReference type="ChEBI" id="CHEBI:47942"/>
    </cofactor>
</comment>
<dbReference type="EMBL" id="CP109083">
    <property type="protein sequence ID" value="WSB11215.1"/>
    <property type="molecule type" value="Genomic_DNA"/>
</dbReference>
<dbReference type="Pfam" id="PF00501">
    <property type="entry name" value="AMP-binding"/>
    <property type="match status" value="1"/>
</dbReference>
<dbReference type="PROSITE" id="PS50075">
    <property type="entry name" value="CARRIER"/>
    <property type="match status" value="1"/>
</dbReference>
<dbReference type="InterPro" id="IPR001242">
    <property type="entry name" value="Condensation_dom"/>
</dbReference>
<dbReference type="Gene3D" id="1.10.1200.10">
    <property type="entry name" value="ACP-like"/>
    <property type="match status" value="1"/>
</dbReference>
<dbReference type="InterPro" id="IPR020845">
    <property type="entry name" value="AMP-binding_CS"/>
</dbReference>
<dbReference type="InterPro" id="IPR000873">
    <property type="entry name" value="AMP-dep_synth/lig_dom"/>
</dbReference>
<dbReference type="Gene3D" id="3.30.300.30">
    <property type="match status" value="1"/>
</dbReference>
<keyword evidence="3" id="KW-0597">Phosphoprotein</keyword>
<proteinExistence type="predicted"/>
<dbReference type="SUPFAM" id="SSF52777">
    <property type="entry name" value="CoA-dependent acyltransferases"/>
    <property type="match status" value="2"/>
</dbReference>
<keyword evidence="7" id="KW-1185">Reference proteome</keyword>
<dbReference type="PANTHER" id="PTHR45527">
    <property type="entry name" value="NONRIBOSOMAL PEPTIDE SYNTHETASE"/>
    <property type="match status" value="1"/>
</dbReference>
<feature type="region of interest" description="Disordered" evidence="4">
    <location>
        <begin position="1001"/>
        <end position="1027"/>
    </location>
</feature>
<dbReference type="InterPro" id="IPR009081">
    <property type="entry name" value="PP-bd_ACP"/>
</dbReference>
<dbReference type="Gene3D" id="3.40.50.980">
    <property type="match status" value="2"/>
</dbReference>
<dbReference type="InterPro" id="IPR025110">
    <property type="entry name" value="AMP-bd_C"/>
</dbReference>
<dbReference type="Pfam" id="PF00550">
    <property type="entry name" value="PP-binding"/>
    <property type="match status" value="1"/>
</dbReference>
<dbReference type="Gene3D" id="3.30.559.10">
    <property type="entry name" value="Chloramphenicol acetyltransferase-like domain"/>
    <property type="match status" value="1"/>
</dbReference>
<name>A0ABZ1F478_9ACTN</name>
<dbReference type="InterPro" id="IPR020802">
    <property type="entry name" value="TesA-like"/>
</dbReference>
<dbReference type="Pfam" id="PF13193">
    <property type="entry name" value="AMP-binding_C"/>
    <property type="match status" value="1"/>
</dbReference>
<dbReference type="SMART" id="SM00824">
    <property type="entry name" value="PKS_TE"/>
    <property type="match status" value="1"/>
</dbReference>
<evidence type="ECO:0000313" key="6">
    <source>
        <dbReference type="EMBL" id="WSB11215.1"/>
    </source>
</evidence>
<dbReference type="InterPro" id="IPR010071">
    <property type="entry name" value="AA_adenyl_dom"/>
</dbReference>
<gene>
    <name evidence="6" type="ORF">OG849_30165</name>
</gene>
<dbReference type="NCBIfam" id="TIGR01733">
    <property type="entry name" value="AA-adenyl-dom"/>
    <property type="match status" value="1"/>
</dbReference>
<reference evidence="6 7" key="1">
    <citation type="submission" date="2022-10" db="EMBL/GenBank/DDBJ databases">
        <title>The complete genomes of actinobacterial strains from the NBC collection.</title>
        <authorList>
            <person name="Joergensen T.S."/>
            <person name="Alvarez Arevalo M."/>
            <person name="Sterndorff E.B."/>
            <person name="Faurdal D."/>
            <person name="Vuksanovic O."/>
            <person name="Mourched A.-S."/>
            <person name="Charusanti P."/>
            <person name="Shaw S."/>
            <person name="Blin K."/>
            <person name="Weber T."/>
        </authorList>
    </citation>
    <scope>NUCLEOTIDE SEQUENCE [LARGE SCALE GENOMIC DNA]</scope>
    <source>
        <strain evidence="6 7">NBC 01792</strain>
    </source>
</reference>
<dbReference type="CDD" id="cd19531">
    <property type="entry name" value="LCL_NRPS-like"/>
    <property type="match status" value="1"/>
</dbReference>
<evidence type="ECO:0000256" key="3">
    <source>
        <dbReference type="ARBA" id="ARBA00022553"/>
    </source>
</evidence>
<organism evidence="6 7">
    <name type="scientific">Streptomyces cyaneofuscatus</name>
    <dbReference type="NCBI Taxonomy" id="66883"/>
    <lineage>
        <taxon>Bacteria</taxon>
        <taxon>Bacillati</taxon>
        <taxon>Actinomycetota</taxon>
        <taxon>Actinomycetes</taxon>
        <taxon>Kitasatosporales</taxon>
        <taxon>Streptomycetaceae</taxon>
        <taxon>Streptomyces</taxon>
    </lineage>
</organism>
<dbReference type="Gene3D" id="2.30.38.10">
    <property type="entry name" value="Luciferase, Domain 3"/>
    <property type="match status" value="1"/>
</dbReference>
<feature type="domain" description="Carrier" evidence="5">
    <location>
        <begin position="1023"/>
        <end position="1098"/>
    </location>
</feature>
<accession>A0ABZ1F478</accession>
<dbReference type="CDD" id="cd17646">
    <property type="entry name" value="A_NRPS_AB3403-like"/>
    <property type="match status" value="1"/>
</dbReference>
<dbReference type="InterPro" id="IPR036736">
    <property type="entry name" value="ACP-like_sf"/>
</dbReference>
<dbReference type="RefSeq" id="WP_326702806.1">
    <property type="nucleotide sequence ID" value="NZ_CP109083.1"/>
</dbReference>
<sequence length="1373" mass="148642">MTTSWTAGHPAAGDPDELLTAEKLKSLSAGQREHLLKLLSEPEDEPAHPLSPRQRGMWFLHRRFGRTPLYNVPWRCRVRGPLDGAVLREALLAVVRRHEVLRTRVVSDAGIPGQRVMSGTDPEALWHETDLGPLPEPERGPRAEAVASAVARQPFDMERGPLIRAELIRHCAEEHVLVLSVHHIAFDGWSMRLLTQEIWDLYHAFSLGLPSPLPALPEQYGPYSAKLDRQLRDGELDAQIAYWREQLGGAPPELELPTDRARPADAGPEGGVVDRPLERSLLRDVNALGRASRTTPFVVLMAAFTTLLHRHSGQDDMTIGVPASGRVRPETQDMIGLFVNVLPLRTRLTGRMPFGELLTATRGNVLSAMSHQDVPADVLADRLQQGRGRGRTPLFRHLFSAEDRSSAVEVPGLTLDPIEEIWTGTSKFDQNWAVWTSADRPMISVEYSRDLFDADRVERMTEQLEQVMRSVVRDPGAPLDEVEVLPARERAAITARWSGPHTDYPDRHTLHGLVEEQADRTPEAEAVRFGAESLRYAELDERADRLAHRLRGLGVEPGSPVAVCAERSTDLVVALLGVMKSGGAYLPLDPGHPAERLAFMLTDSRAQVLVTGKGGSEALPERPPGIAHIALEGDELRADGPVSRPQPTAGPDDLAYVIYTSGSTGRPKGVANTHRAICNRLAWMQNTYRLGTDDTVLQKTPAGFDVSVWEFFWPLISGARMVLAPPGDHRDPGRVRDLIVAEGVTTVHFVPSMLAAFLATEGIGTCTSLRRTICSGEELPRALAEDFLARVPGELHNLYGPTEAAVDVSHWRCRSEEPGAGPGAGVPIGRPIQNTRLHVLGPALRPQPLGVPGQLYIAGVALARGYLHRPALTAERFVPDPFGPPGSRMYATGDRARLRPDGAIEFLGRIDHQVKIRGLRIEPGEIEHALRGHPGIREAAVVVRTDEERGKLLVAYHVAREAGPGASDDELRAHLRRSLPAYMVPARFVAMAALPTSPNGKLDRAALPAPGGPAGGARPSSGEPRDEREHALAGIWSRVLGLDHVGVHDDFFDLGGNSLDVLRVTAAMESALDVRLSPSDVFDHPTVEQLAGFVGRDRPAPDGDPAVWMVRGEGEPLVLVHATGGTLACYSALIGELGGGGPVIGLRAPATVTAVDPADGLPEMATDYLAALKRMGLRPPYRLAGWSMGGVIAYEMARRSAHEGARSTVVLIDSPPPDPVPAPRFDEADLLALYAYELGRTAGRDLGLDAARLRATAPALRTELLLERAREQDVYDPSTGPEHLLRAGEVMAANVRATAGYRPDGLFDGAVTLLRTRNGAPAGGAGRWEDLVARPLVAVAIPGDHYSCLRPPHVSATAAALRRALRDPGGTDG</sequence>
<dbReference type="PANTHER" id="PTHR45527:SF1">
    <property type="entry name" value="FATTY ACID SYNTHASE"/>
    <property type="match status" value="1"/>
</dbReference>